<dbReference type="InterPro" id="IPR005662">
    <property type="entry name" value="GTPase_Era-like"/>
</dbReference>
<evidence type="ECO:0000256" key="5">
    <source>
        <dbReference type="SAM" id="MobiDB-lite"/>
    </source>
</evidence>
<dbReference type="OMA" id="YVIDHRL"/>
<feature type="domain" description="KH type-2" evidence="7">
    <location>
        <begin position="366"/>
        <end position="424"/>
    </location>
</feature>
<dbReference type="GeneID" id="7442355"/>
<dbReference type="PaxDb" id="35128-Thaps269091"/>
<dbReference type="EMBL" id="CM000643">
    <property type="protein sequence ID" value="EED91577.1"/>
    <property type="molecule type" value="Genomic_DNA"/>
</dbReference>
<dbReference type="InterPro" id="IPR005225">
    <property type="entry name" value="Small_GTP-bd"/>
</dbReference>
<dbReference type="PRINTS" id="PR00326">
    <property type="entry name" value="GTP1OBG"/>
</dbReference>
<dbReference type="Gene3D" id="3.40.50.300">
    <property type="entry name" value="P-loop containing nucleotide triphosphate hydrolases"/>
    <property type="match status" value="1"/>
</dbReference>
<protein>
    <submittedName>
        <fullName evidence="8">Gtp-binding protein</fullName>
    </submittedName>
</protein>
<dbReference type="HOGENOM" id="CLU_038009_1_1_1"/>
<dbReference type="Gene3D" id="3.30.300.20">
    <property type="match status" value="1"/>
</dbReference>
<dbReference type="PANTHER" id="PTHR42698:SF1">
    <property type="entry name" value="GTPASE ERA, MITOCHONDRIAL"/>
    <property type="match status" value="1"/>
</dbReference>
<keyword evidence="3" id="KW-0694">RNA-binding</keyword>
<dbReference type="SUPFAM" id="SSF54814">
    <property type="entry name" value="Prokaryotic type KH domain (KH-domain type II)"/>
    <property type="match status" value="1"/>
</dbReference>
<comment type="similarity">
    <text evidence="1">Belongs to the TRAFAC class TrmE-Era-EngA-EngB-Septin-like GTPase superfamily. Era GTPase family.</text>
</comment>
<feature type="compositionally biased region" description="Polar residues" evidence="5">
    <location>
        <begin position="44"/>
        <end position="63"/>
    </location>
</feature>
<name>B8C5W4_THAPS</name>
<evidence type="ECO:0000313" key="9">
    <source>
        <dbReference type="Proteomes" id="UP000001449"/>
    </source>
</evidence>
<dbReference type="InterPro" id="IPR015946">
    <property type="entry name" value="KH_dom-like_a/b"/>
</dbReference>
<dbReference type="RefSeq" id="XP_002291470.1">
    <property type="nucleotide sequence ID" value="XM_002291434.1"/>
</dbReference>
<dbReference type="Pfam" id="PF01926">
    <property type="entry name" value="MMR_HSR1"/>
    <property type="match status" value="1"/>
</dbReference>
<dbReference type="KEGG" id="tps:THAPSDRAFT_269091"/>
<reference evidence="8 9" key="2">
    <citation type="journal article" date="2008" name="Nature">
        <title>The Phaeodactylum genome reveals the evolutionary history of diatom genomes.</title>
        <authorList>
            <person name="Bowler C."/>
            <person name="Allen A.E."/>
            <person name="Badger J.H."/>
            <person name="Grimwood J."/>
            <person name="Jabbari K."/>
            <person name="Kuo A."/>
            <person name="Maheswari U."/>
            <person name="Martens C."/>
            <person name="Maumus F."/>
            <person name="Otillar R.P."/>
            <person name="Rayko E."/>
            <person name="Salamov A."/>
            <person name="Vandepoele K."/>
            <person name="Beszteri B."/>
            <person name="Gruber A."/>
            <person name="Heijde M."/>
            <person name="Katinka M."/>
            <person name="Mock T."/>
            <person name="Valentin K."/>
            <person name="Verret F."/>
            <person name="Berges J.A."/>
            <person name="Brownlee C."/>
            <person name="Cadoret J.P."/>
            <person name="Chiovitti A."/>
            <person name="Choi C.J."/>
            <person name="Coesel S."/>
            <person name="De Martino A."/>
            <person name="Detter J.C."/>
            <person name="Durkin C."/>
            <person name="Falciatore A."/>
            <person name="Fournet J."/>
            <person name="Haruta M."/>
            <person name="Huysman M.J."/>
            <person name="Jenkins B.D."/>
            <person name="Jiroutova K."/>
            <person name="Jorgensen R.E."/>
            <person name="Joubert Y."/>
            <person name="Kaplan A."/>
            <person name="Kroger N."/>
            <person name="Kroth P.G."/>
            <person name="La Roche J."/>
            <person name="Lindquist E."/>
            <person name="Lommer M."/>
            <person name="Martin-Jezequel V."/>
            <person name="Lopez P.J."/>
            <person name="Lucas S."/>
            <person name="Mangogna M."/>
            <person name="McGinnis K."/>
            <person name="Medlin L.K."/>
            <person name="Montsant A."/>
            <person name="Oudot-Le Secq M.P."/>
            <person name="Napoli C."/>
            <person name="Obornik M."/>
            <person name="Parker M.S."/>
            <person name="Petit J.L."/>
            <person name="Porcel B.M."/>
            <person name="Poulsen N."/>
            <person name="Robison M."/>
            <person name="Rychlewski L."/>
            <person name="Rynearson T.A."/>
            <person name="Schmutz J."/>
            <person name="Shapiro H."/>
            <person name="Siaut M."/>
            <person name="Stanley M."/>
            <person name="Sussman M.R."/>
            <person name="Taylor A.R."/>
            <person name="Vardi A."/>
            <person name="von Dassow P."/>
            <person name="Vyverman W."/>
            <person name="Willis A."/>
            <person name="Wyrwicz L.S."/>
            <person name="Rokhsar D.S."/>
            <person name="Weissenbach J."/>
            <person name="Armbrust E.V."/>
            <person name="Green B.R."/>
            <person name="Van de Peer Y."/>
            <person name="Grigoriev I.V."/>
        </authorList>
    </citation>
    <scope>NUCLEOTIDE SEQUENCE [LARGE SCALE GENOMIC DNA]</scope>
    <source>
        <strain evidence="8 9">CCMP1335</strain>
    </source>
</reference>
<dbReference type="STRING" id="35128.B8C5W4"/>
<dbReference type="InterPro" id="IPR030388">
    <property type="entry name" value="G_ERA_dom"/>
</dbReference>
<dbReference type="Pfam" id="PF07650">
    <property type="entry name" value="KH_2"/>
    <property type="match status" value="1"/>
</dbReference>
<evidence type="ECO:0000256" key="4">
    <source>
        <dbReference type="ARBA" id="ARBA00023134"/>
    </source>
</evidence>
<dbReference type="GO" id="GO:0005525">
    <property type="term" value="F:GTP binding"/>
    <property type="evidence" value="ECO:0007669"/>
    <property type="project" value="UniProtKB-KW"/>
</dbReference>
<evidence type="ECO:0000256" key="1">
    <source>
        <dbReference type="ARBA" id="ARBA00007921"/>
    </source>
</evidence>
<proteinExistence type="inferred from homology"/>
<keyword evidence="4" id="KW-0342">GTP-binding</keyword>
<keyword evidence="9" id="KW-1185">Reference proteome</keyword>
<dbReference type="InterPro" id="IPR004044">
    <property type="entry name" value="KH_dom_type_2"/>
</dbReference>
<dbReference type="SUPFAM" id="SSF52540">
    <property type="entry name" value="P-loop containing nucleoside triphosphate hydrolases"/>
    <property type="match status" value="1"/>
</dbReference>
<sequence length="446" mass="49459">MAFFRRALLQGSLAVNNLTHDTWHQTPRAITSLLNHQQSCSLHSTPITLNNPTSSSAATTQSDKPAPQKRLDVAIVGAPNAGKSQLLNSLIGSKVAAVSRKRHTTRTGILGARTFDDTQLVFIDTPGFLHHEMSVKEGVRKLLGEASSEMESADFVLLVVDAARKMEDDLRRTLVTLMFLALRSKGRNEFAVVLNKVDLVSPKEKLLMTAADVGSMAESCIRQFLNQRRSPSKVKFGELVDTVLKNYANEDGFDGVHDDDIELFATLAPEFFFTSAIVKDDEGVDDVLGLLLERATLSDQWIVDAGSATGMTPVEQVEEIIREKIYRCLHREVPHSVQQQNRMFQLYKPNESKTKSTDGSDVDEDIKILRIRQDLIVRTKSHQRLVLGSGGKTLERIRSTALKDLEESFDCIVDLDLTVRVTKSNQHEAILDPESVGAVSLTPLEN</sequence>
<dbReference type="InterPro" id="IPR027417">
    <property type="entry name" value="P-loop_NTPase"/>
</dbReference>
<evidence type="ECO:0000256" key="3">
    <source>
        <dbReference type="ARBA" id="ARBA00022884"/>
    </source>
</evidence>
<dbReference type="eggNOG" id="KOG1423">
    <property type="taxonomic scope" value="Eukaryota"/>
</dbReference>
<dbReference type="GO" id="GO:0019843">
    <property type="term" value="F:rRNA binding"/>
    <property type="evidence" value="ECO:0000318"/>
    <property type="project" value="GO_Central"/>
</dbReference>
<evidence type="ECO:0000256" key="2">
    <source>
        <dbReference type="ARBA" id="ARBA00022741"/>
    </source>
</evidence>
<dbReference type="InterPro" id="IPR006073">
    <property type="entry name" value="GTP-bd"/>
</dbReference>
<organism evidence="8 9">
    <name type="scientific">Thalassiosira pseudonana</name>
    <name type="common">Marine diatom</name>
    <name type="synonym">Cyclotella nana</name>
    <dbReference type="NCBI Taxonomy" id="35128"/>
    <lineage>
        <taxon>Eukaryota</taxon>
        <taxon>Sar</taxon>
        <taxon>Stramenopiles</taxon>
        <taxon>Ochrophyta</taxon>
        <taxon>Bacillariophyta</taxon>
        <taxon>Coscinodiscophyceae</taxon>
        <taxon>Thalassiosirophycidae</taxon>
        <taxon>Thalassiosirales</taxon>
        <taxon>Thalassiosiraceae</taxon>
        <taxon>Thalassiosira</taxon>
    </lineage>
</organism>
<dbReference type="FunCoup" id="B8C5W4">
    <property type="interactions" value="385"/>
</dbReference>
<accession>B8C5W4</accession>
<dbReference type="PANTHER" id="PTHR42698">
    <property type="entry name" value="GTPASE ERA"/>
    <property type="match status" value="1"/>
</dbReference>
<feature type="domain" description="G" evidence="6">
    <location>
        <begin position="72"/>
        <end position="170"/>
    </location>
</feature>
<dbReference type="CDD" id="cd22534">
    <property type="entry name" value="KH-II_Era"/>
    <property type="match status" value="1"/>
</dbReference>
<evidence type="ECO:0000259" key="6">
    <source>
        <dbReference type="Pfam" id="PF01926"/>
    </source>
</evidence>
<dbReference type="GO" id="GO:0043024">
    <property type="term" value="F:ribosomal small subunit binding"/>
    <property type="evidence" value="ECO:0000318"/>
    <property type="project" value="GO_Central"/>
</dbReference>
<dbReference type="HAMAP" id="MF_00367">
    <property type="entry name" value="GTPase_Era"/>
    <property type="match status" value="1"/>
</dbReference>
<keyword evidence="2" id="KW-0547">Nucleotide-binding</keyword>
<dbReference type="InParanoid" id="B8C5W4"/>
<dbReference type="NCBIfam" id="TIGR00231">
    <property type="entry name" value="small_GTP"/>
    <property type="match status" value="1"/>
</dbReference>
<dbReference type="CDD" id="cd04163">
    <property type="entry name" value="Era"/>
    <property type="match status" value="1"/>
</dbReference>
<reference evidence="8 9" key="1">
    <citation type="journal article" date="2004" name="Science">
        <title>The genome of the diatom Thalassiosira pseudonana: ecology, evolution, and metabolism.</title>
        <authorList>
            <person name="Armbrust E.V."/>
            <person name="Berges J.A."/>
            <person name="Bowler C."/>
            <person name="Green B.R."/>
            <person name="Martinez D."/>
            <person name="Putnam N.H."/>
            <person name="Zhou S."/>
            <person name="Allen A.E."/>
            <person name="Apt K.E."/>
            <person name="Bechner M."/>
            <person name="Brzezinski M.A."/>
            <person name="Chaal B.K."/>
            <person name="Chiovitti A."/>
            <person name="Davis A.K."/>
            <person name="Demarest M.S."/>
            <person name="Detter J.C."/>
            <person name="Glavina T."/>
            <person name="Goodstein D."/>
            <person name="Hadi M.Z."/>
            <person name="Hellsten U."/>
            <person name="Hildebrand M."/>
            <person name="Jenkins B.D."/>
            <person name="Jurka J."/>
            <person name="Kapitonov V.V."/>
            <person name="Kroger N."/>
            <person name="Lau W.W."/>
            <person name="Lane T.W."/>
            <person name="Larimer F.W."/>
            <person name="Lippmeier J.C."/>
            <person name="Lucas S."/>
            <person name="Medina M."/>
            <person name="Montsant A."/>
            <person name="Obornik M."/>
            <person name="Parker M.S."/>
            <person name="Palenik B."/>
            <person name="Pazour G.J."/>
            <person name="Richardson P.M."/>
            <person name="Rynearson T.A."/>
            <person name="Saito M.A."/>
            <person name="Schwartz D.C."/>
            <person name="Thamatrakoln K."/>
            <person name="Valentin K."/>
            <person name="Vardi A."/>
            <person name="Wilkerson F.P."/>
            <person name="Rokhsar D.S."/>
        </authorList>
    </citation>
    <scope>NUCLEOTIDE SEQUENCE [LARGE SCALE GENOMIC DNA]</scope>
    <source>
        <strain evidence="8 9">CCMP1335</strain>
    </source>
</reference>
<dbReference type="AlphaFoldDB" id="B8C5W4"/>
<evidence type="ECO:0000259" key="7">
    <source>
        <dbReference type="Pfam" id="PF07650"/>
    </source>
</evidence>
<feature type="region of interest" description="Disordered" evidence="5">
    <location>
        <begin position="44"/>
        <end position="67"/>
    </location>
</feature>
<dbReference type="GO" id="GO:0000028">
    <property type="term" value="P:ribosomal small subunit assembly"/>
    <property type="evidence" value="ECO:0000318"/>
    <property type="project" value="GO_Central"/>
</dbReference>
<dbReference type="Proteomes" id="UP000001449">
    <property type="component" value="Chromosome 6"/>
</dbReference>
<evidence type="ECO:0000313" key="8">
    <source>
        <dbReference type="EMBL" id="EED91577.1"/>
    </source>
</evidence>
<gene>
    <name evidence="8" type="ORF">THAPSDRAFT_269091</name>
</gene>
<dbReference type="InterPro" id="IPR009019">
    <property type="entry name" value="KH_sf_prok-type"/>
</dbReference>